<dbReference type="CDD" id="cd02440">
    <property type="entry name" value="AdoMet_MTases"/>
    <property type="match status" value="1"/>
</dbReference>
<evidence type="ECO:0000313" key="1">
    <source>
        <dbReference type="EMBL" id="GIL41469.1"/>
    </source>
</evidence>
<dbReference type="AlphaFoldDB" id="A0A8S8XHR7"/>
<dbReference type="EMBL" id="BOPV01000001">
    <property type="protein sequence ID" value="GIL41469.1"/>
    <property type="molecule type" value="Genomic_DNA"/>
</dbReference>
<accession>A0A8S8XHR7</accession>
<dbReference type="PANTHER" id="PTHR43861">
    <property type="entry name" value="TRANS-ACONITATE 2-METHYLTRANSFERASE-RELATED"/>
    <property type="match status" value="1"/>
</dbReference>
<dbReference type="Gene3D" id="3.40.50.150">
    <property type="entry name" value="Vaccinia Virus protein VP39"/>
    <property type="match status" value="1"/>
</dbReference>
<comment type="caution">
    <text evidence="1">The sequence shown here is derived from an EMBL/GenBank/DDBJ whole genome shotgun (WGS) entry which is preliminary data.</text>
</comment>
<name>A0A8S8XHR7_9PROT</name>
<sequence length="407" mass="44913">MTLTFRPVDSVPVPAASDGLVAPRPCPVCNQQAGEPVTALHDFQFFSDDAKTRKRVLVQISVCRACDTTYTDPRYTADGFALLFAEAGQSYGSSEGRPHEQVGWLTERGLLPDGAAVLDVGCYMGRFLSLLPKTTERLGVDIDPLLIDKARAESPDIHFIAADFEKLTLDRRVDLITMFHVLEHVGEPVAVLRQLRALSHDGTRLVVEIPILENGRTNDLHGVFSMQHLTHFSRDSALRCFARAGWKLLEMQDCDGYNGTRFIAAPDSERAVTTRDAQARTILVDALSWMAESATQVERRVATVPQEGDLVVWGAGLHTELLYHRTSLFAGGTNRRFALIDSDKLKQGKTWRGIPIHAAEALADVDWTRTTLVISSYGGQESIAEAARARGVPGERIVKLYAQIQAY</sequence>
<dbReference type="SUPFAM" id="SSF53335">
    <property type="entry name" value="S-adenosyl-L-methionine-dependent methyltransferases"/>
    <property type="match status" value="1"/>
</dbReference>
<evidence type="ECO:0008006" key="3">
    <source>
        <dbReference type="Google" id="ProtNLM"/>
    </source>
</evidence>
<protein>
    <recommendedName>
        <fullName evidence="3">Methyltransferase domain-containing protein</fullName>
    </recommendedName>
</protein>
<dbReference type="Pfam" id="PF13489">
    <property type="entry name" value="Methyltransf_23"/>
    <property type="match status" value="1"/>
</dbReference>
<dbReference type="Proteomes" id="UP000681075">
    <property type="component" value="Unassembled WGS sequence"/>
</dbReference>
<keyword evidence="2" id="KW-1185">Reference proteome</keyword>
<dbReference type="RefSeq" id="WP_420244955.1">
    <property type="nucleotide sequence ID" value="NZ_BOPV01000001.1"/>
</dbReference>
<gene>
    <name evidence="1" type="ORF">TMPK1_37060</name>
</gene>
<organism evidence="1 2">
    <name type="scientific">Roseiterribacter gracilis</name>
    <dbReference type="NCBI Taxonomy" id="2812848"/>
    <lineage>
        <taxon>Bacteria</taxon>
        <taxon>Pseudomonadati</taxon>
        <taxon>Pseudomonadota</taxon>
        <taxon>Alphaproteobacteria</taxon>
        <taxon>Rhodospirillales</taxon>
        <taxon>Roseiterribacteraceae</taxon>
        <taxon>Roseiterribacter</taxon>
    </lineage>
</organism>
<reference evidence="1" key="1">
    <citation type="submission" date="2021-02" db="EMBL/GenBank/DDBJ databases">
        <title>Genome sequence of Rhodospirillales sp. strain TMPK1 isolated from soil.</title>
        <authorList>
            <person name="Nakai R."/>
            <person name="Kusada H."/>
            <person name="Tamaki H."/>
        </authorList>
    </citation>
    <scope>NUCLEOTIDE SEQUENCE</scope>
    <source>
        <strain evidence="1">TMPK1</strain>
    </source>
</reference>
<evidence type="ECO:0000313" key="2">
    <source>
        <dbReference type="Proteomes" id="UP000681075"/>
    </source>
</evidence>
<dbReference type="InterPro" id="IPR029063">
    <property type="entry name" value="SAM-dependent_MTases_sf"/>
</dbReference>
<proteinExistence type="predicted"/>